<dbReference type="AlphaFoldDB" id="A0A519BHA8"/>
<dbReference type="EC" id="5.1.1.7" evidence="3 8"/>
<evidence type="ECO:0000256" key="4">
    <source>
        <dbReference type="ARBA" id="ARBA00022605"/>
    </source>
</evidence>
<proteinExistence type="inferred from homology"/>
<dbReference type="HAMAP" id="MF_00197">
    <property type="entry name" value="DAP_epimerase"/>
    <property type="match status" value="1"/>
</dbReference>
<evidence type="ECO:0000256" key="6">
    <source>
        <dbReference type="ARBA" id="ARBA00023235"/>
    </source>
</evidence>
<comment type="similarity">
    <text evidence="2 8">Belongs to the diaminopimelate epimerase family.</text>
</comment>
<feature type="binding site" evidence="8">
    <location>
        <begin position="241"/>
        <end position="242"/>
    </location>
    <ligand>
        <name>substrate</name>
    </ligand>
</feature>
<evidence type="ECO:0000256" key="1">
    <source>
        <dbReference type="ARBA" id="ARBA00005196"/>
    </source>
</evidence>
<feature type="active site" evidence="9">
    <location>
        <position position="82"/>
    </location>
</feature>
<dbReference type="GO" id="GO:0009089">
    <property type="term" value="P:lysine biosynthetic process via diaminopimelate"/>
    <property type="evidence" value="ECO:0007669"/>
    <property type="project" value="UniProtKB-UniRule"/>
</dbReference>
<evidence type="ECO:0000256" key="9">
    <source>
        <dbReference type="PROSITE-ProRule" id="PRU10125"/>
    </source>
</evidence>
<dbReference type="SUPFAM" id="SSF54506">
    <property type="entry name" value="Diaminopimelate epimerase-like"/>
    <property type="match status" value="2"/>
</dbReference>
<comment type="subcellular location">
    <subcellularLocation>
        <location evidence="8">Cytoplasm</location>
    </subcellularLocation>
</comment>
<comment type="caution">
    <text evidence="8">Lacks conserved residue(s) required for the propagation of feature annotation.</text>
</comment>
<dbReference type="PANTHER" id="PTHR31689">
    <property type="entry name" value="DIAMINOPIMELATE EPIMERASE, CHLOROPLASTIC"/>
    <property type="match status" value="1"/>
</dbReference>
<evidence type="ECO:0000313" key="10">
    <source>
        <dbReference type="EMBL" id="RZD16644.1"/>
    </source>
</evidence>
<feature type="active site" description="Proton acceptor" evidence="8">
    <location>
        <position position="240"/>
    </location>
</feature>
<keyword evidence="6 8" id="KW-0413">Isomerase</keyword>
<evidence type="ECO:0000256" key="2">
    <source>
        <dbReference type="ARBA" id="ARBA00010219"/>
    </source>
</evidence>
<dbReference type="Gene3D" id="3.10.310.10">
    <property type="entry name" value="Diaminopimelate Epimerase, Chain A, domain 1"/>
    <property type="match status" value="2"/>
</dbReference>
<dbReference type="InterPro" id="IPR001653">
    <property type="entry name" value="DAP_epimerase_DapF"/>
</dbReference>
<feature type="site" description="Could be important to modulate the pK values of the two catalytic cysteine residues" evidence="8">
    <location>
        <position position="231"/>
    </location>
</feature>
<dbReference type="GO" id="GO:0005829">
    <property type="term" value="C:cytosol"/>
    <property type="evidence" value="ECO:0007669"/>
    <property type="project" value="TreeGrafter"/>
</dbReference>
<dbReference type="Pfam" id="PF01678">
    <property type="entry name" value="DAP_epimerase"/>
    <property type="match status" value="2"/>
</dbReference>
<feature type="binding site" evidence="8">
    <location>
        <position position="73"/>
    </location>
    <ligand>
        <name>substrate</name>
    </ligand>
</feature>
<comment type="catalytic activity">
    <reaction evidence="7 8">
        <text>(2S,6S)-2,6-diaminopimelate = meso-2,6-diaminopimelate</text>
        <dbReference type="Rhea" id="RHEA:15393"/>
        <dbReference type="ChEBI" id="CHEBI:57609"/>
        <dbReference type="ChEBI" id="CHEBI:57791"/>
        <dbReference type="EC" id="5.1.1.7"/>
    </reaction>
</comment>
<dbReference type="PROSITE" id="PS01326">
    <property type="entry name" value="DAP_EPIMERASE"/>
    <property type="match status" value="1"/>
</dbReference>
<dbReference type="InterPro" id="IPR018510">
    <property type="entry name" value="DAP_epimerase_AS"/>
</dbReference>
<feature type="binding site" evidence="8">
    <location>
        <begin position="83"/>
        <end position="84"/>
    </location>
    <ligand>
        <name>substrate</name>
    </ligand>
</feature>
<evidence type="ECO:0000256" key="3">
    <source>
        <dbReference type="ARBA" id="ARBA00013080"/>
    </source>
</evidence>
<name>A0A519BHA8_ACIG2</name>
<dbReference type="NCBIfam" id="TIGR00652">
    <property type="entry name" value="DapF"/>
    <property type="match status" value="1"/>
</dbReference>
<evidence type="ECO:0000256" key="8">
    <source>
        <dbReference type="HAMAP-Rule" id="MF_00197"/>
    </source>
</evidence>
<reference evidence="10 11" key="1">
    <citation type="journal article" date="2019" name="ISME J.">
        <title>Insights into ecological role of a new deltaproteobacterial order Candidatus Acidulodesulfobacterales by metagenomics and metatranscriptomics.</title>
        <authorList>
            <person name="Tan S."/>
            <person name="Liu J."/>
            <person name="Fang Y."/>
            <person name="Hedlund B.P."/>
            <person name="Lian Z.H."/>
            <person name="Huang L.Y."/>
            <person name="Li J.T."/>
            <person name="Huang L.N."/>
            <person name="Li W.J."/>
            <person name="Jiang H.C."/>
            <person name="Dong H.L."/>
            <person name="Shu W.S."/>
        </authorList>
    </citation>
    <scope>NUCLEOTIDE SEQUENCE [LARGE SCALE GENOMIC DNA]</scope>
    <source>
        <strain evidence="10">AP2</strain>
    </source>
</reference>
<feature type="binding site" evidence="8">
    <location>
        <position position="11"/>
    </location>
    <ligand>
        <name>substrate</name>
    </ligand>
</feature>
<sequence length="324" mass="35005">MKFTKLEGAGNDYIYIDAINDLPENLADSSNFYRELAVKISDRHFGVGSDGVIAILPPDIDRKNADFRMRMFNADGSEGEMCGNGIRCFAKYVYDHKLISKNQIKINTLAGIKTVKVFTGSGADGSSNGADLVEYAAVEMGKPEFESAKISVDIDKPEVIGEIIKAGDSEFKINCVSMGNPHCVIFVNDVDNFNVGYYGPLIENNTLFPKRINVEFTEIISNESVKVRTWERGSGETLACGTGACAVYSVIKKTIGINGAGGINNNSSISINSSNNSDSCANNADSLNVILRGGVLQIAGDINKSVLMTGPAKEVFSGYYDFEF</sequence>
<comment type="subunit">
    <text evidence="8">Homodimer.</text>
</comment>
<dbReference type="Proteomes" id="UP000316562">
    <property type="component" value="Unassembled WGS sequence"/>
</dbReference>
<feature type="binding site" evidence="8">
    <location>
        <position position="180"/>
    </location>
    <ligand>
        <name>substrate</name>
    </ligand>
</feature>
<dbReference type="EMBL" id="SGBC01000002">
    <property type="protein sequence ID" value="RZD16644.1"/>
    <property type="molecule type" value="Genomic_DNA"/>
</dbReference>
<comment type="pathway">
    <text evidence="1 8">Amino-acid biosynthesis; L-lysine biosynthesis via DAP pathway; DL-2,6-diaminopimelate from LL-2,6-diaminopimelate: step 1/1.</text>
</comment>
<comment type="function">
    <text evidence="8">Catalyzes the stereoinversion of LL-2,6-diaminopimelate (L,L-DAP) to meso-diaminopimelate (meso-DAP), a precursor of L-lysine and an essential component of the bacterial peptidoglycan.</text>
</comment>
<gene>
    <name evidence="8" type="primary">dapF</name>
    <name evidence="10" type="ORF">EVJ46_05195</name>
</gene>
<comment type="caution">
    <text evidence="10">The sequence shown here is derived from an EMBL/GenBank/DDBJ whole genome shotgun (WGS) entry which is preliminary data.</text>
</comment>
<dbReference type="PANTHER" id="PTHR31689:SF0">
    <property type="entry name" value="DIAMINOPIMELATE EPIMERASE"/>
    <property type="match status" value="1"/>
</dbReference>
<feature type="active site" description="Proton donor" evidence="8">
    <location>
        <position position="82"/>
    </location>
</feature>
<evidence type="ECO:0000313" key="11">
    <source>
        <dbReference type="Proteomes" id="UP000316562"/>
    </source>
</evidence>
<keyword evidence="8" id="KW-0963">Cytoplasm</keyword>
<organism evidence="10 11">
    <name type="scientific">Acididesulfobacter guangdongensis</name>
    <dbReference type="NCBI Taxonomy" id="2597225"/>
    <lineage>
        <taxon>Bacteria</taxon>
        <taxon>Deltaproteobacteria</taxon>
        <taxon>Candidatus Acidulodesulfobacterales</taxon>
        <taxon>Candidatus Acididesulfobacter</taxon>
    </lineage>
</organism>
<evidence type="ECO:0000256" key="7">
    <source>
        <dbReference type="ARBA" id="ARBA00051712"/>
    </source>
</evidence>
<accession>A0A519BHA8</accession>
<feature type="binding site" evidence="8">
    <location>
        <position position="213"/>
    </location>
    <ligand>
        <name>substrate</name>
    </ligand>
</feature>
<dbReference type="GO" id="GO:0008837">
    <property type="term" value="F:diaminopimelate epimerase activity"/>
    <property type="evidence" value="ECO:0007669"/>
    <property type="project" value="UniProtKB-UniRule"/>
</dbReference>
<keyword evidence="5 8" id="KW-0457">Lysine biosynthesis</keyword>
<protein>
    <recommendedName>
        <fullName evidence="3 8">Diaminopimelate epimerase</fullName>
        <shortName evidence="8">DAP epimerase</shortName>
        <ecNumber evidence="3 8">5.1.1.7</ecNumber>
    </recommendedName>
    <alternativeName>
        <fullName evidence="8">PLP-independent amino acid racemase</fullName>
    </alternativeName>
</protein>
<feature type="site" description="Could be important to modulate the pK values of the two catalytic cysteine residues" evidence="8">
    <location>
        <position position="182"/>
    </location>
</feature>
<keyword evidence="4 8" id="KW-0028">Amino-acid biosynthesis</keyword>
<feature type="binding site" evidence="8">
    <location>
        <begin position="231"/>
        <end position="232"/>
    </location>
    <ligand>
        <name>substrate</name>
    </ligand>
</feature>
<dbReference type="UniPathway" id="UPA00034">
    <property type="reaction ID" value="UER00025"/>
</dbReference>
<evidence type="ECO:0000256" key="5">
    <source>
        <dbReference type="ARBA" id="ARBA00023154"/>
    </source>
</evidence>